<keyword evidence="6" id="KW-1185">Reference proteome</keyword>
<dbReference type="AlphaFoldDB" id="A0AAW0FMZ7"/>
<name>A0AAW0FMZ7_9APHY</name>
<dbReference type="PROSITE" id="PS00653">
    <property type="entry name" value="GLYCOSYL_HYDROL_F1_2"/>
    <property type="match status" value="1"/>
</dbReference>
<dbReference type="SUPFAM" id="SSF51445">
    <property type="entry name" value="(Trans)glycosidases"/>
    <property type="match status" value="1"/>
</dbReference>
<dbReference type="GO" id="GO:0005975">
    <property type="term" value="P:carbohydrate metabolic process"/>
    <property type="evidence" value="ECO:0007669"/>
    <property type="project" value="InterPro"/>
</dbReference>
<gene>
    <name evidence="5" type="primary">BGL1A_2</name>
    <name evidence="5" type="ORF">QCA50_018273</name>
</gene>
<evidence type="ECO:0000256" key="2">
    <source>
        <dbReference type="ARBA" id="ARBA00022801"/>
    </source>
</evidence>
<dbReference type="InterPro" id="IPR033132">
    <property type="entry name" value="GH_1_N_CS"/>
</dbReference>
<comment type="similarity">
    <text evidence="1 4">Belongs to the glycosyl hydrolase 1 family.</text>
</comment>
<evidence type="ECO:0000256" key="4">
    <source>
        <dbReference type="RuleBase" id="RU003690"/>
    </source>
</evidence>
<organism evidence="5 6">
    <name type="scientific">Cerrena zonata</name>
    <dbReference type="NCBI Taxonomy" id="2478898"/>
    <lineage>
        <taxon>Eukaryota</taxon>
        <taxon>Fungi</taxon>
        <taxon>Dikarya</taxon>
        <taxon>Basidiomycota</taxon>
        <taxon>Agaricomycotina</taxon>
        <taxon>Agaricomycetes</taxon>
        <taxon>Polyporales</taxon>
        <taxon>Cerrenaceae</taxon>
        <taxon>Cerrena</taxon>
    </lineage>
</organism>
<proteinExistence type="inferred from homology"/>
<dbReference type="GO" id="GO:0008422">
    <property type="term" value="F:beta-glucosidase activity"/>
    <property type="evidence" value="ECO:0007669"/>
    <property type="project" value="TreeGrafter"/>
</dbReference>
<dbReference type="InterPro" id="IPR017853">
    <property type="entry name" value="GH"/>
</dbReference>
<protein>
    <submittedName>
        <fullName evidence="5">Beta-glucosidase 1A</fullName>
    </submittedName>
</protein>
<dbReference type="PANTHER" id="PTHR10353">
    <property type="entry name" value="GLYCOSYL HYDROLASE"/>
    <property type="match status" value="1"/>
</dbReference>
<dbReference type="InterPro" id="IPR001360">
    <property type="entry name" value="Glyco_hydro_1"/>
</dbReference>
<keyword evidence="3" id="KW-0326">Glycosidase</keyword>
<dbReference type="Gene3D" id="3.20.20.80">
    <property type="entry name" value="Glycosidases"/>
    <property type="match status" value="1"/>
</dbReference>
<keyword evidence="2" id="KW-0378">Hydrolase</keyword>
<dbReference type="Proteomes" id="UP001385951">
    <property type="component" value="Unassembled WGS sequence"/>
</dbReference>
<dbReference type="Pfam" id="PF00232">
    <property type="entry name" value="Glyco_hydro_1"/>
    <property type="match status" value="1"/>
</dbReference>
<dbReference type="EMBL" id="JASBNA010000068">
    <property type="protein sequence ID" value="KAK7678691.1"/>
    <property type="molecule type" value="Genomic_DNA"/>
</dbReference>
<comment type="caution">
    <text evidence="5">The sequence shown here is derived from an EMBL/GenBank/DDBJ whole genome shotgun (WGS) entry which is preliminary data.</text>
</comment>
<accession>A0AAW0FMZ7</accession>
<evidence type="ECO:0000256" key="3">
    <source>
        <dbReference type="ARBA" id="ARBA00023295"/>
    </source>
</evidence>
<reference evidence="5 6" key="1">
    <citation type="submission" date="2022-09" db="EMBL/GenBank/DDBJ databases">
        <authorList>
            <person name="Palmer J.M."/>
        </authorList>
    </citation>
    <scope>NUCLEOTIDE SEQUENCE [LARGE SCALE GENOMIC DNA]</scope>
    <source>
        <strain evidence="5 6">DSM 7382</strain>
    </source>
</reference>
<evidence type="ECO:0000313" key="5">
    <source>
        <dbReference type="EMBL" id="KAK7678691.1"/>
    </source>
</evidence>
<evidence type="ECO:0000313" key="6">
    <source>
        <dbReference type="Proteomes" id="UP001385951"/>
    </source>
</evidence>
<sequence length="355" mass="39928">MTNERKLPKDFVWGYATASYQIEGSASEGGRGPSIWDTFSKTPGKIADGSNGDVATDSYRLWKEDVALMASYGVKAYRFSISWSRIIPNGGRNDPVNEEGIQFYRSLLEELVHNGIIPFITLYHWDLPQELHDRYGGWLNKDEIVQDFANYARICFRSFGDLAQNWITHNEPWCVSYLGYGSGIFAPGHVSNTEPLITAHNLTIAHAHAVKIYRDEFKATQGGQIGITLDCHWVMPYDDSPENIEATARALEFKLGRFADPIYKGEYPPRVRAILGNSLPNFTPEEQAIVLGSSDFFGLNTYTTHLVREYTRHIFHIYFTASRYIENDAGGVELLGSVKTGHTRPDGTQLGTHCT</sequence>
<dbReference type="PANTHER" id="PTHR10353:SF36">
    <property type="entry name" value="LP05116P"/>
    <property type="match status" value="1"/>
</dbReference>
<evidence type="ECO:0000256" key="1">
    <source>
        <dbReference type="ARBA" id="ARBA00010838"/>
    </source>
</evidence>